<gene>
    <name evidence="10" type="ORF">AM592_19145</name>
</gene>
<dbReference type="PATRIC" id="fig|1441095.3.peg.4225"/>
<proteinExistence type="predicted"/>
<organism evidence="10 11">
    <name type="scientific">Bacillus gobiensis</name>
    <dbReference type="NCBI Taxonomy" id="1441095"/>
    <lineage>
        <taxon>Bacteria</taxon>
        <taxon>Bacillati</taxon>
        <taxon>Bacillota</taxon>
        <taxon>Bacilli</taxon>
        <taxon>Bacillales</taxon>
        <taxon>Bacillaceae</taxon>
        <taxon>Bacillus</taxon>
    </lineage>
</organism>
<dbReference type="GO" id="GO:0016887">
    <property type="term" value="F:ATP hydrolysis activity"/>
    <property type="evidence" value="ECO:0007669"/>
    <property type="project" value="InterPro"/>
</dbReference>
<name>A0A0M4FJS7_9BACI</name>
<dbReference type="InterPro" id="IPR003593">
    <property type="entry name" value="AAA+_ATPase"/>
</dbReference>
<keyword evidence="3" id="KW-0067">ATP-binding</keyword>
<dbReference type="PANTHER" id="PTHR42788:SF13">
    <property type="entry name" value="ALIPHATIC SULFONATES IMPORT ATP-BINDING PROTEIN SSUB"/>
    <property type="match status" value="1"/>
</dbReference>
<keyword evidence="4" id="KW-1278">Translocase</keyword>
<dbReference type="FunFam" id="3.40.50.300:FF:000425">
    <property type="entry name" value="Probable ABC transporter, ATP-binding subunit"/>
    <property type="match status" value="1"/>
</dbReference>
<dbReference type="PANTHER" id="PTHR42788">
    <property type="entry name" value="TAURINE IMPORT ATP-BINDING PROTEIN-RELATED"/>
    <property type="match status" value="1"/>
</dbReference>
<dbReference type="InterPro" id="IPR027417">
    <property type="entry name" value="P-loop_NTPase"/>
</dbReference>
<dbReference type="InterPro" id="IPR003439">
    <property type="entry name" value="ABC_transporter-like_ATP-bd"/>
</dbReference>
<evidence type="ECO:0000259" key="9">
    <source>
        <dbReference type="PROSITE" id="PS50893"/>
    </source>
</evidence>
<dbReference type="AlphaFoldDB" id="A0A0M4FJS7"/>
<keyword evidence="1" id="KW-0813">Transport</keyword>
<feature type="domain" description="ABC transporter" evidence="9">
    <location>
        <begin position="3"/>
        <end position="234"/>
    </location>
</feature>
<evidence type="ECO:0000256" key="7">
    <source>
        <dbReference type="ARBA" id="ARBA00066388"/>
    </source>
</evidence>
<sequence>MLVTLENVTKAYHAGGQNVEVLSNLSMSIQEKEFVCIVGPSGSGKSTILKMIAGIEETTSGNIRFEGQKIAGPSLEKGFVFQDYALFPWLTVRKNILFGLEMANANSVLKKKRLEEYLDLLDLEKAVDLYPSQLSGGMKQRVAIARALCLKPKLLLMDEPFAALDPFLRQKLQLELLRIWNAENITFVLVTHDIEEAIYLADRIIVLTPSPGKINEIISVSLPRPRLRTSQEFIQVRNKILDLITPLNLLVSSYI</sequence>
<evidence type="ECO:0000256" key="4">
    <source>
        <dbReference type="ARBA" id="ARBA00022967"/>
    </source>
</evidence>
<accession>A0A0M4FJS7</accession>
<evidence type="ECO:0000256" key="5">
    <source>
        <dbReference type="ARBA" id="ARBA00052482"/>
    </source>
</evidence>
<dbReference type="PROSITE" id="PS50893">
    <property type="entry name" value="ABC_TRANSPORTER_2"/>
    <property type="match status" value="1"/>
</dbReference>
<dbReference type="Pfam" id="PF00005">
    <property type="entry name" value="ABC_tran"/>
    <property type="match status" value="1"/>
</dbReference>
<keyword evidence="11" id="KW-1185">Reference proteome</keyword>
<evidence type="ECO:0000256" key="3">
    <source>
        <dbReference type="ARBA" id="ARBA00022840"/>
    </source>
</evidence>
<dbReference type="EMBL" id="CP012600">
    <property type="protein sequence ID" value="ALC83424.1"/>
    <property type="molecule type" value="Genomic_DNA"/>
</dbReference>
<protein>
    <recommendedName>
        <fullName evidence="8">Carnitine transport ATP-binding protein OpuCA</fullName>
        <ecNumber evidence="7">7.6.2.9</ecNumber>
    </recommendedName>
</protein>
<comment type="subunit">
    <text evidence="6">The complex is composed of two ATP-binding proteins (OpuCA), two transmembrane proteins (OpuCB and OpuCD) and a solute-binding protein (OpuCC).</text>
</comment>
<dbReference type="SUPFAM" id="SSF52540">
    <property type="entry name" value="P-loop containing nucleoside triphosphate hydrolases"/>
    <property type="match status" value="1"/>
</dbReference>
<dbReference type="STRING" id="1441095.AM592_19145"/>
<dbReference type="GO" id="GO:0015418">
    <property type="term" value="F:ABC-type quaternary ammonium compound transporting activity"/>
    <property type="evidence" value="ECO:0007669"/>
    <property type="project" value="UniProtKB-EC"/>
</dbReference>
<dbReference type="OrthoDB" id="9802264at2"/>
<dbReference type="InterPro" id="IPR050166">
    <property type="entry name" value="ABC_transporter_ATP-bind"/>
</dbReference>
<dbReference type="Gene3D" id="3.40.50.300">
    <property type="entry name" value="P-loop containing nucleotide triphosphate hydrolases"/>
    <property type="match status" value="1"/>
</dbReference>
<evidence type="ECO:0000256" key="1">
    <source>
        <dbReference type="ARBA" id="ARBA00022448"/>
    </source>
</evidence>
<evidence type="ECO:0000313" key="11">
    <source>
        <dbReference type="Proteomes" id="UP000067625"/>
    </source>
</evidence>
<dbReference type="SMART" id="SM00382">
    <property type="entry name" value="AAA"/>
    <property type="match status" value="1"/>
</dbReference>
<comment type="catalytic activity">
    <reaction evidence="5">
        <text>a quaternary ammonium(out) + ATP + H2O = a quaternary ammonium(in) + ADP + phosphate + H(+)</text>
        <dbReference type="Rhea" id="RHEA:11036"/>
        <dbReference type="ChEBI" id="CHEBI:15377"/>
        <dbReference type="ChEBI" id="CHEBI:15378"/>
        <dbReference type="ChEBI" id="CHEBI:30616"/>
        <dbReference type="ChEBI" id="CHEBI:35267"/>
        <dbReference type="ChEBI" id="CHEBI:43474"/>
        <dbReference type="ChEBI" id="CHEBI:456216"/>
        <dbReference type="EC" id="7.6.2.9"/>
    </reaction>
</comment>
<dbReference type="RefSeq" id="WP_053605268.1">
    <property type="nucleotide sequence ID" value="NZ_CP012600.1"/>
</dbReference>
<dbReference type="InterPro" id="IPR017871">
    <property type="entry name" value="ABC_transporter-like_CS"/>
</dbReference>
<keyword evidence="2" id="KW-0547">Nucleotide-binding</keyword>
<reference evidence="10 11" key="2">
    <citation type="journal article" date="2016" name="Int. J. Syst. Evol. Microbiol.">
        <title>Bacillus gobiensis sp. nov., isolated from a soil sample.</title>
        <authorList>
            <person name="Liu B."/>
            <person name="Liu G.H."/>
            <person name="Cetin S."/>
            <person name="Schumann P."/>
            <person name="Pan Z.Z."/>
            <person name="Chen Q.Q."/>
        </authorList>
    </citation>
    <scope>NUCLEOTIDE SEQUENCE [LARGE SCALE GENOMIC DNA]</scope>
    <source>
        <strain evidence="10 11">FJAT-4402</strain>
    </source>
</reference>
<dbReference type="GO" id="GO:0005524">
    <property type="term" value="F:ATP binding"/>
    <property type="evidence" value="ECO:0007669"/>
    <property type="project" value="UniProtKB-KW"/>
</dbReference>
<dbReference type="PROSITE" id="PS00211">
    <property type="entry name" value="ABC_TRANSPORTER_1"/>
    <property type="match status" value="1"/>
</dbReference>
<dbReference type="CDD" id="cd03293">
    <property type="entry name" value="ABC_NrtD_SsuB_transporters"/>
    <property type="match status" value="1"/>
</dbReference>
<evidence type="ECO:0000256" key="2">
    <source>
        <dbReference type="ARBA" id="ARBA00022741"/>
    </source>
</evidence>
<evidence type="ECO:0000256" key="6">
    <source>
        <dbReference type="ARBA" id="ARBA00063934"/>
    </source>
</evidence>
<evidence type="ECO:0000313" key="10">
    <source>
        <dbReference type="EMBL" id="ALC83424.1"/>
    </source>
</evidence>
<dbReference type="EC" id="7.6.2.9" evidence="7"/>
<reference evidence="11" key="1">
    <citation type="submission" date="2015-08" db="EMBL/GenBank/DDBJ databases">
        <title>Genome sequencing project for genomic taxonomy and phylogenomics of Bacillus-like bacteria.</title>
        <authorList>
            <person name="Liu B."/>
            <person name="Wang J."/>
            <person name="Zhu Y."/>
            <person name="Liu G."/>
            <person name="Chen Q."/>
            <person name="Chen Z."/>
            <person name="Lan J."/>
            <person name="Che J."/>
            <person name="Ge C."/>
            <person name="Shi H."/>
            <person name="Pan Z."/>
            <person name="Liu X."/>
        </authorList>
    </citation>
    <scope>NUCLEOTIDE SEQUENCE [LARGE SCALE GENOMIC DNA]</scope>
    <source>
        <strain evidence="11">FJAT-4402</strain>
    </source>
</reference>
<dbReference type="Proteomes" id="UP000067625">
    <property type="component" value="Chromosome"/>
</dbReference>
<evidence type="ECO:0000256" key="8">
    <source>
        <dbReference type="ARBA" id="ARBA00070305"/>
    </source>
</evidence>